<keyword evidence="1" id="KW-1185">Reference proteome</keyword>
<evidence type="ECO:0000313" key="1">
    <source>
        <dbReference type="Proteomes" id="UP000790787"/>
    </source>
</evidence>
<proteinExistence type="predicted"/>
<accession>A0AC58RU70</accession>
<reference evidence="1" key="1">
    <citation type="journal article" date="2014" name="Nat. Commun.">
        <title>The tobacco genome sequence and its comparison with those of tomato and potato.</title>
        <authorList>
            <person name="Sierro N."/>
            <person name="Battey J.N."/>
            <person name="Ouadi S."/>
            <person name="Bakaher N."/>
            <person name="Bovet L."/>
            <person name="Willig A."/>
            <person name="Goepfert S."/>
            <person name="Peitsch M.C."/>
            <person name="Ivanov N.V."/>
        </authorList>
    </citation>
    <scope>NUCLEOTIDE SEQUENCE [LARGE SCALE GENOMIC DNA]</scope>
</reference>
<protein>
    <submittedName>
        <fullName evidence="2">Uncharacterized protein LOC142162943</fullName>
    </submittedName>
</protein>
<name>A0AC58RU70_TOBAC</name>
<reference evidence="2" key="2">
    <citation type="submission" date="2025-08" db="UniProtKB">
        <authorList>
            <consortium name="RefSeq"/>
        </authorList>
    </citation>
    <scope>IDENTIFICATION</scope>
    <source>
        <tissue evidence="2">Leaf</tissue>
    </source>
</reference>
<gene>
    <name evidence="2" type="primary">LOC142162943</name>
</gene>
<evidence type="ECO:0000313" key="2">
    <source>
        <dbReference type="RefSeq" id="XP_075076272.1"/>
    </source>
</evidence>
<sequence>MPIVTWNVRGFNKVFKHKEMKEILKKHKVSLIAISETRVEDNKVDSIMNKIVPKWKWYTNAGHGPRNRIWIVWNPEEIQFTVMDTSDQVIHGLVKTKTKEFQFSVVYGLHTIHTRREMWIKLKNLNAQITSPWLIMGDFNSIIDAEDRRYGSEVQAHETKDFKEFLEECKMNESPTVGRTYTWTNNHVYSRIDRAIVNADWMITMPPLQVQIPNPHFLDHSLLRLEVEIPADSGRKPFKFFNYLADYPNFERTVHENWARTKGKMNGVWQNLKTIRKEMKKLNARTKTSEMLHKVETELEELQSNMRGDNVNSEKFDKEKDLKMQLEKWNLVKKSIFKQKSRV</sequence>
<organism evidence="1 2">
    <name type="scientific">Nicotiana tabacum</name>
    <name type="common">Common tobacco</name>
    <dbReference type="NCBI Taxonomy" id="4097"/>
    <lineage>
        <taxon>Eukaryota</taxon>
        <taxon>Viridiplantae</taxon>
        <taxon>Streptophyta</taxon>
        <taxon>Embryophyta</taxon>
        <taxon>Tracheophyta</taxon>
        <taxon>Spermatophyta</taxon>
        <taxon>Magnoliopsida</taxon>
        <taxon>eudicotyledons</taxon>
        <taxon>Gunneridae</taxon>
        <taxon>Pentapetalae</taxon>
        <taxon>asterids</taxon>
        <taxon>lamiids</taxon>
        <taxon>Solanales</taxon>
        <taxon>Solanaceae</taxon>
        <taxon>Nicotianoideae</taxon>
        <taxon>Nicotianeae</taxon>
        <taxon>Nicotiana</taxon>
    </lineage>
</organism>
<dbReference type="RefSeq" id="XP_075076272.1">
    <property type="nucleotide sequence ID" value="XM_075220171.1"/>
</dbReference>
<dbReference type="Proteomes" id="UP000790787">
    <property type="component" value="Chromosome 8"/>
</dbReference>